<sequence length="448" mass="51916">MKLLWIPLTLLLSVSTLMLLYHWDRAEAGNKDGNRPSNLDVTMTVKENKLQFGYTYEHLKAGIYTLETPEKATAIACSQQGGTCRITNQENPEMILEEEGRVLVGYTMPMPENEVINDWMLVLKKEGRVRQLPFSLTIQDFDAMKKTWLVPAEKKSDIQIENLRYFKFSSMDESLPLTRKAGVSSWKEEDSIVTYKTGTELSAEVKQELRNFLALTGPILIQLDQSATKVSEKLMEVEGRDVKGMRMEYVLEHLRKVNAEENPWEIKILKDVFTKKKTKMAKEIDASLSDEELEEWEIRLLQAENIDDLGVFLDEELSVVFGTDISYFQNYKAPTKDKLHYAEAQRVFEEDQLVTDHFIHYHGSPYLSLTDISRSMGFELTEIEQRSVYRVEVPGKEYVFYVGQPTFVVNKESFGMGEDLLIMVENTPYIKWQDLQELFDMNLTTRRK</sequence>
<dbReference type="Proteomes" id="UP000450457">
    <property type="component" value="Unassembled WGS sequence"/>
</dbReference>
<evidence type="ECO:0000313" key="2">
    <source>
        <dbReference type="Proteomes" id="UP000450457"/>
    </source>
</evidence>
<evidence type="ECO:0000313" key="1">
    <source>
        <dbReference type="EMBL" id="MYL70851.1"/>
    </source>
</evidence>
<organism evidence="1 2">
    <name type="scientific">Halobacillus litoralis</name>
    <dbReference type="NCBI Taxonomy" id="45668"/>
    <lineage>
        <taxon>Bacteria</taxon>
        <taxon>Bacillati</taxon>
        <taxon>Bacillota</taxon>
        <taxon>Bacilli</taxon>
        <taxon>Bacillales</taxon>
        <taxon>Bacillaceae</taxon>
        <taxon>Halobacillus</taxon>
    </lineage>
</organism>
<protein>
    <recommendedName>
        <fullName evidence="3">Copper amine oxidase-like N-terminal domain-containing protein</fullName>
    </recommendedName>
</protein>
<gene>
    <name evidence="1" type="ORF">GLW00_08310</name>
</gene>
<dbReference type="AlphaFoldDB" id="A0A845FAI1"/>
<dbReference type="OrthoDB" id="2431422at2"/>
<reference evidence="1 2" key="1">
    <citation type="submission" date="2019-11" db="EMBL/GenBank/DDBJ databases">
        <title>Genome sequences of 17 halophilic strains isolated from different environments.</title>
        <authorList>
            <person name="Furrow R.E."/>
        </authorList>
    </citation>
    <scope>NUCLEOTIDE SEQUENCE [LARGE SCALE GENOMIC DNA]</scope>
    <source>
        <strain evidence="1 2">SL-4</strain>
    </source>
</reference>
<comment type="caution">
    <text evidence="1">The sequence shown here is derived from an EMBL/GenBank/DDBJ whole genome shotgun (WGS) entry which is preliminary data.</text>
</comment>
<name>A0A845FAI1_9BACI</name>
<evidence type="ECO:0008006" key="3">
    <source>
        <dbReference type="Google" id="ProtNLM"/>
    </source>
</evidence>
<dbReference type="RefSeq" id="WP_160913007.1">
    <property type="nucleotide sequence ID" value="NZ_WMFA01000002.1"/>
</dbReference>
<dbReference type="GeneID" id="78006992"/>
<proteinExistence type="predicted"/>
<dbReference type="EMBL" id="WMFA01000002">
    <property type="protein sequence ID" value="MYL70851.1"/>
    <property type="molecule type" value="Genomic_DNA"/>
</dbReference>
<accession>A0A845FAI1</accession>